<evidence type="ECO:0008006" key="3">
    <source>
        <dbReference type="Google" id="ProtNLM"/>
    </source>
</evidence>
<dbReference type="RefSeq" id="WP_260572746.1">
    <property type="nucleotide sequence ID" value="NZ_CP104205.1"/>
</dbReference>
<sequence length="133" mass="15469">MNILNFFKKDPNKLSKDEKEAALILADIVYGNKIGDPNYLENGYDKLAEGLYYLSFKRTGRRPVNFRLAENNPFLAIEKPKILYYVAVFKTIKESIIAFSNNPIVIERENTIKEYEQCILEILKTSSEEIRQI</sequence>
<gene>
    <name evidence="1" type="ORF">NYZ99_19490</name>
</gene>
<protein>
    <recommendedName>
        <fullName evidence="3">Immunity protein 44</fullName>
    </recommendedName>
</protein>
<dbReference type="Proteomes" id="UP001059209">
    <property type="component" value="Chromosome"/>
</dbReference>
<reference evidence="1" key="1">
    <citation type="submission" date="2022-09" db="EMBL/GenBank/DDBJ databases">
        <title>Maribacter litopenaei sp. nov., isolated from the intestinal tract of the Pacific White Shrimp, Litopenaeus vannamei.</title>
        <authorList>
            <person name="Kim S.Y."/>
            <person name="Hwang C.Y."/>
        </authorList>
    </citation>
    <scope>NUCLEOTIDE SEQUENCE</scope>
    <source>
        <strain evidence="1">HL-LV01</strain>
    </source>
</reference>
<evidence type="ECO:0000313" key="1">
    <source>
        <dbReference type="EMBL" id="UWX54892.1"/>
    </source>
</evidence>
<dbReference type="EMBL" id="CP104205">
    <property type="protein sequence ID" value="UWX54892.1"/>
    <property type="molecule type" value="Genomic_DNA"/>
</dbReference>
<keyword evidence="2" id="KW-1185">Reference proteome</keyword>
<accession>A0ABY5Y790</accession>
<name>A0ABY5Y790_9FLAO</name>
<proteinExistence type="predicted"/>
<organism evidence="1 2">
    <name type="scientific">Maribacter litopenaei</name>
    <dbReference type="NCBI Taxonomy" id="2976127"/>
    <lineage>
        <taxon>Bacteria</taxon>
        <taxon>Pseudomonadati</taxon>
        <taxon>Bacteroidota</taxon>
        <taxon>Flavobacteriia</taxon>
        <taxon>Flavobacteriales</taxon>
        <taxon>Flavobacteriaceae</taxon>
        <taxon>Maribacter</taxon>
    </lineage>
</organism>
<evidence type="ECO:0000313" key="2">
    <source>
        <dbReference type="Proteomes" id="UP001059209"/>
    </source>
</evidence>